<protein>
    <submittedName>
        <fullName evidence="2">Uncharacterized protein</fullName>
    </submittedName>
</protein>
<name>A0AAD9QQL6_ACRCE</name>
<dbReference type="EMBL" id="JARQWQ010000019">
    <property type="protein sequence ID" value="KAK2565694.1"/>
    <property type="molecule type" value="Genomic_DNA"/>
</dbReference>
<reference evidence="2" key="2">
    <citation type="journal article" date="2023" name="Science">
        <title>Genomic signatures of disease resistance in endangered staghorn corals.</title>
        <authorList>
            <person name="Vollmer S.V."/>
            <person name="Selwyn J.D."/>
            <person name="Despard B.A."/>
            <person name="Roesel C.L."/>
        </authorList>
    </citation>
    <scope>NUCLEOTIDE SEQUENCE</scope>
    <source>
        <strain evidence="2">K2</strain>
    </source>
</reference>
<comment type="caution">
    <text evidence="2">The sequence shown here is derived from an EMBL/GenBank/DDBJ whole genome shotgun (WGS) entry which is preliminary data.</text>
</comment>
<dbReference type="Proteomes" id="UP001249851">
    <property type="component" value="Unassembled WGS sequence"/>
</dbReference>
<reference evidence="2" key="1">
    <citation type="journal article" date="2023" name="G3 (Bethesda)">
        <title>Whole genome assembly and annotation of the endangered Caribbean coral Acropora cervicornis.</title>
        <authorList>
            <person name="Selwyn J.D."/>
            <person name="Vollmer S.V."/>
        </authorList>
    </citation>
    <scope>NUCLEOTIDE SEQUENCE</scope>
    <source>
        <strain evidence="2">K2</strain>
    </source>
</reference>
<feature type="region of interest" description="Disordered" evidence="1">
    <location>
        <begin position="47"/>
        <end position="78"/>
    </location>
</feature>
<evidence type="ECO:0000256" key="1">
    <source>
        <dbReference type="SAM" id="MobiDB-lite"/>
    </source>
</evidence>
<dbReference type="AlphaFoldDB" id="A0AAD9QQL6"/>
<organism evidence="2 3">
    <name type="scientific">Acropora cervicornis</name>
    <name type="common">Staghorn coral</name>
    <dbReference type="NCBI Taxonomy" id="6130"/>
    <lineage>
        <taxon>Eukaryota</taxon>
        <taxon>Metazoa</taxon>
        <taxon>Cnidaria</taxon>
        <taxon>Anthozoa</taxon>
        <taxon>Hexacorallia</taxon>
        <taxon>Scleractinia</taxon>
        <taxon>Astrocoeniina</taxon>
        <taxon>Acroporidae</taxon>
        <taxon>Acropora</taxon>
    </lineage>
</organism>
<evidence type="ECO:0000313" key="2">
    <source>
        <dbReference type="EMBL" id="KAK2565694.1"/>
    </source>
</evidence>
<keyword evidence="3" id="KW-1185">Reference proteome</keyword>
<proteinExistence type="predicted"/>
<evidence type="ECO:0000313" key="3">
    <source>
        <dbReference type="Proteomes" id="UP001249851"/>
    </source>
</evidence>
<gene>
    <name evidence="2" type="ORF">P5673_010869</name>
</gene>
<sequence length="88" mass="10392">MNQENFSTAGFNDPSFHSYQRELFYEDGLDLALFEDKKDNEFSVELDEELQHSDSQESVEMSCVMEEESKDEKPIHDTLKEMFDTVER</sequence>
<accession>A0AAD9QQL6</accession>